<feature type="region of interest" description="Disordered" evidence="1">
    <location>
        <begin position="66"/>
        <end position="90"/>
    </location>
</feature>
<evidence type="ECO:0000313" key="3">
    <source>
        <dbReference type="Proteomes" id="UP000762676"/>
    </source>
</evidence>
<evidence type="ECO:0000256" key="1">
    <source>
        <dbReference type="SAM" id="MobiDB-lite"/>
    </source>
</evidence>
<dbReference type="AlphaFoldDB" id="A0AAV4END2"/>
<comment type="caution">
    <text evidence="2">The sequence shown here is derived from an EMBL/GenBank/DDBJ whole genome shotgun (WGS) entry which is preliminary data.</text>
</comment>
<name>A0AAV4END2_9GAST</name>
<keyword evidence="3" id="KW-1185">Reference proteome</keyword>
<organism evidence="2 3">
    <name type="scientific">Elysia marginata</name>
    <dbReference type="NCBI Taxonomy" id="1093978"/>
    <lineage>
        <taxon>Eukaryota</taxon>
        <taxon>Metazoa</taxon>
        <taxon>Spiralia</taxon>
        <taxon>Lophotrochozoa</taxon>
        <taxon>Mollusca</taxon>
        <taxon>Gastropoda</taxon>
        <taxon>Heterobranchia</taxon>
        <taxon>Euthyneura</taxon>
        <taxon>Panpulmonata</taxon>
        <taxon>Sacoglossa</taxon>
        <taxon>Placobranchoidea</taxon>
        <taxon>Plakobranchidae</taxon>
        <taxon>Elysia</taxon>
    </lineage>
</organism>
<dbReference type="Proteomes" id="UP000762676">
    <property type="component" value="Unassembled WGS sequence"/>
</dbReference>
<gene>
    <name evidence="2" type="ORF">ElyMa_001859300</name>
</gene>
<dbReference type="EMBL" id="BMAT01003775">
    <property type="protein sequence ID" value="GFR61968.1"/>
    <property type="molecule type" value="Genomic_DNA"/>
</dbReference>
<sequence length="90" mass="9505">MSVINVVKLATFDPVLRGVTEIGGRSRGLTAGPRLNCSSRGLVSLGVLFSSQAIRDQTKVTAVTGQDTDDEHNIQEEQPVANPAPLAQTC</sequence>
<protein>
    <submittedName>
        <fullName evidence="2">Uncharacterized protein</fullName>
    </submittedName>
</protein>
<evidence type="ECO:0000313" key="2">
    <source>
        <dbReference type="EMBL" id="GFR61968.1"/>
    </source>
</evidence>
<reference evidence="2 3" key="1">
    <citation type="journal article" date="2021" name="Elife">
        <title>Chloroplast acquisition without the gene transfer in kleptoplastic sea slugs, Plakobranchus ocellatus.</title>
        <authorList>
            <person name="Maeda T."/>
            <person name="Takahashi S."/>
            <person name="Yoshida T."/>
            <person name="Shimamura S."/>
            <person name="Takaki Y."/>
            <person name="Nagai Y."/>
            <person name="Toyoda A."/>
            <person name="Suzuki Y."/>
            <person name="Arimoto A."/>
            <person name="Ishii H."/>
            <person name="Satoh N."/>
            <person name="Nishiyama T."/>
            <person name="Hasebe M."/>
            <person name="Maruyama T."/>
            <person name="Minagawa J."/>
            <person name="Obokata J."/>
            <person name="Shigenobu S."/>
        </authorList>
    </citation>
    <scope>NUCLEOTIDE SEQUENCE [LARGE SCALE GENOMIC DNA]</scope>
</reference>
<accession>A0AAV4END2</accession>
<proteinExistence type="predicted"/>